<reference evidence="10 11" key="1">
    <citation type="journal article" date="2018" name="Nat. Genet.">
        <title>The Rosa genome provides new insights in the design of modern roses.</title>
        <authorList>
            <person name="Bendahmane M."/>
        </authorList>
    </citation>
    <scope>NUCLEOTIDE SEQUENCE [LARGE SCALE GENOMIC DNA]</scope>
    <source>
        <strain evidence="11">cv. Old Blush</strain>
    </source>
</reference>
<dbReference type="PROSITE" id="PS50011">
    <property type="entry name" value="PROTEIN_KINASE_DOM"/>
    <property type="match status" value="1"/>
</dbReference>
<evidence type="ECO:0000256" key="4">
    <source>
        <dbReference type="ARBA" id="ARBA00022741"/>
    </source>
</evidence>
<keyword evidence="6" id="KW-0067">ATP-binding</keyword>
<evidence type="ECO:0000313" key="10">
    <source>
        <dbReference type="EMBL" id="PRQ54954.1"/>
    </source>
</evidence>
<gene>
    <name evidence="10" type="ORF">RchiOBHm_Chr1g0319291</name>
</gene>
<proteinExistence type="predicted"/>
<dbReference type="InterPro" id="IPR011009">
    <property type="entry name" value="Kinase-like_dom_sf"/>
</dbReference>
<feature type="domain" description="Protein kinase" evidence="9">
    <location>
        <begin position="1"/>
        <end position="171"/>
    </location>
</feature>
<keyword evidence="5" id="KW-0418">Kinase</keyword>
<name>A0A2P6S8H2_ROSCH</name>
<dbReference type="GO" id="GO:0005524">
    <property type="term" value="F:ATP binding"/>
    <property type="evidence" value="ECO:0007669"/>
    <property type="project" value="UniProtKB-KW"/>
</dbReference>
<dbReference type="EMBL" id="PDCK01000039">
    <property type="protein sequence ID" value="PRQ54954.1"/>
    <property type="molecule type" value="Genomic_DNA"/>
</dbReference>
<dbReference type="PANTHER" id="PTHR27002">
    <property type="entry name" value="RECEPTOR-LIKE SERINE/THREONINE-PROTEIN KINASE SD1-8"/>
    <property type="match status" value="1"/>
</dbReference>
<accession>A0A2P6S8H2</accession>
<comment type="catalytic activity">
    <reaction evidence="7">
        <text>L-threonyl-[protein] + ATP = O-phospho-L-threonyl-[protein] + ADP + H(+)</text>
        <dbReference type="Rhea" id="RHEA:46608"/>
        <dbReference type="Rhea" id="RHEA-COMP:11060"/>
        <dbReference type="Rhea" id="RHEA-COMP:11605"/>
        <dbReference type="ChEBI" id="CHEBI:15378"/>
        <dbReference type="ChEBI" id="CHEBI:30013"/>
        <dbReference type="ChEBI" id="CHEBI:30616"/>
        <dbReference type="ChEBI" id="CHEBI:61977"/>
        <dbReference type="ChEBI" id="CHEBI:456216"/>
        <dbReference type="EC" id="2.7.11.1"/>
    </reaction>
</comment>
<dbReference type="Gene3D" id="1.10.510.10">
    <property type="entry name" value="Transferase(Phosphotransferase) domain 1"/>
    <property type="match status" value="2"/>
</dbReference>
<dbReference type="OMA" id="NATHTWA"/>
<evidence type="ECO:0000256" key="3">
    <source>
        <dbReference type="ARBA" id="ARBA00022679"/>
    </source>
</evidence>
<dbReference type="PANTHER" id="PTHR27002:SF422">
    <property type="entry name" value="RECEPTOR-LIKE SERINE_THREONINE-PROTEIN KINASE"/>
    <property type="match status" value="1"/>
</dbReference>
<comment type="caution">
    <text evidence="10">The sequence shown here is derived from an EMBL/GenBank/DDBJ whole genome shotgun (WGS) entry which is preliminary data.</text>
</comment>
<dbReference type="FunFam" id="1.10.510.10:FF:001023">
    <property type="entry name" value="Os07g0541700 protein"/>
    <property type="match status" value="1"/>
</dbReference>
<dbReference type="GO" id="GO:0005886">
    <property type="term" value="C:plasma membrane"/>
    <property type="evidence" value="ECO:0007669"/>
    <property type="project" value="TreeGrafter"/>
</dbReference>
<evidence type="ECO:0000256" key="7">
    <source>
        <dbReference type="ARBA" id="ARBA00047899"/>
    </source>
</evidence>
<organism evidence="10 11">
    <name type="scientific">Rosa chinensis</name>
    <name type="common">China rose</name>
    <dbReference type="NCBI Taxonomy" id="74649"/>
    <lineage>
        <taxon>Eukaryota</taxon>
        <taxon>Viridiplantae</taxon>
        <taxon>Streptophyta</taxon>
        <taxon>Embryophyta</taxon>
        <taxon>Tracheophyta</taxon>
        <taxon>Spermatophyta</taxon>
        <taxon>Magnoliopsida</taxon>
        <taxon>eudicotyledons</taxon>
        <taxon>Gunneridae</taxon>
        <taxon>Pentapetalae</taxon>
        <taxon>rosids</taxon>
        <taxon>fabids</taxon>
        <taxon>Rosales</taxon>
        <taxon>Rosaceae</taxon>
        <taxon>Rosoideae</taxon>
        <taxon>Rosoideae incertae sedis</taxon>
        <taxon>Rosa</taxon>
    </lineage>
</organism>
<evidence type="ECO:0000256" key="6">
    <source>
        <dbReference type="ARBA" id="ARBA00022840"/>
    </source>
</evidence>
<comment type="catalytic activity">
    <reaction evidence="8">
        <text>L-seryl-[protein] + ATP = O-phospho-L-seryl-[protein] + ADP + H(+)</text>
        <dbReference type="Rhea" id="RHEA:17989"/>
        <dbReference type="Rhea" id="RHEA-COMP:9863"/>
        <dbReference type="Rhea" id="RHEA-COMP:11604"/>
        <dbReference type="ChEBI" id="CHEBI:15378"/>
        <dbReference type="ChEBI" id="CHEBI:29999"/>
        <dbReference type="ChEBI" id="CHEBI:30616"/>
        <dbReference type="ChEBI" id="CHEBI:83421"/>
        <dbReference type="ChEBI" id="CHEBI:456216"/>
        <dbReference type="EC" id="2.7.11.1"/>
    </reaction>
</comment>
<dbReference type="GO" id="GO:0004674">
    <property type="term" value="F:protein serine/threonine kinase activity"/>
    <property type="evidence" value="ECO:0007669"/>
    <property type="project" value="UniProtKB-KW"/>
</dbReference>
<evidence type="ECO:0000256" key="8">
    <source>
        <dbReference type="ARBA" id="ARBA00048679"/>
    </source>
</evidence>
<keyword evidence="11" id="KW-1185">Reference proteome</keyword>
<dbReference type="Gramene" id="PRQ54954">
    <property type="protein sequence ID" value="PRQ54954"/>
    <property type="gene ID" value="RchiOBHm_Chr1g0319291"/>
</dbReference>
<dbReference type="SUPFAM" id="SSF56112">
    <property type="entry name" value="Protein kinase-like (PK-like)"/>
    <property type="match status" value="1"/>
</dbReference>
<evidence type="ECO:0000256" key="5">
    <source>
        <dbReference type="ARBA" id="ARBA00022777"/>
    </source>
</evidence>
<evidence type="ECO:0000256" key="1">
    <source>
        <dbReference type="ARBA" id="ARBA00012513"/>
    </source>
</evidence>
<dbReference type="Proteomes" id="UP000238479">
    <property type="component" value="Chromosome 1"/>
</dbReference>
<sequence length="171" mass="19172">MPNRSLDTFLFDPMRRAVLDWPCRFNIIQGIARGLLYLHHDSCLEVIHRDLKISDILLDEKMKAKISDFGLARIVQETPDLENTERVAWSLWNEGSGLALVDEVLGDSYSATEVMRCVHIGLLCVQDNAADRPTMADVVLMLSSNTDGPQPKEPVFTILYSHASISSSTRV</sequence>
<keyword evidence="2" id="KW-0723">Serine/threonine-protein kinase</keyword>
<evidence type="ECO:0000256" key="2">
    <source>
        <dbReference type="ARBA" id="ARBA00022527"/>
    </source>
</evidence>
<keyword evidence="3 10" id="KW-0808">Transferase</keyword>
<dbReference type="InterPro" id="IPR000719">
    <property type="entry name" value="Prot_kinase_dom"/>
</dbReference>
<dbReference type="Pfam" id="PF00069">
    <property type="entry name" value="Pkinase"/>
    <property type="match status" value="1"/>
</dbReference>
<evidence type="ECO:0000313" key="11">
    <source>
        <dbReference type="Proteomes" id="UP000238479"/>
    </source>
</evidence>
<evidence type="ECO:0000259" key="9">
    <source>
        <dbReference type="PROSITE" id="PS50011"/>
    </source>
</evidence>
<dbReference type="EC" id="2.7.11.1" evidence="1"/>
<protein>
    <recommendedName>
        <fullName evidence="1">non-specific serine/threonine protein kinase</fullName>
        <ecNumber evidence="1">2.7.11.1</ecNumber>
    </recommendedName>
</protein>
<dbReference type="AlphaFoldDB" id="A0A2P6S8H2"/>
<keyword evidence="4" id="KW-0547">Nucleotide-binding</keyword>